<evidence type="ECO:0000313" key="5">
    <source>
        <dbReference type="Proteomes" id="UP001408356"/>
    </source>
</evidence>
<dbReference type="InterPro" id="IPR011611">
    <property type="entry name" value="PfkB_dom"/>
</dbReference>
<dbReference type="EMBL" id="JARVKF010000279">
    <property type="protein sequence ID" value="KAK9419868.1"/>
    <property type="molecule type" value="Genomic_DNA"/>
</dbReference>
<keyword evidence="2 4" id="KW-0418">Kinase</keyword>
<dbReference type="SUPFAM" id="SSF53613">
    <property type="entry name" value="Ribokinase-like"/>
    <property type="match status" value="1"/>
</dbReference>
<evidence type="ECO:0000256" key="2">
    <source>
        <dbReference type="ARBA" id="ARBA00022777"/>
    </source>
</evidence>
<evidence type="ECO:0000313" key="4">
    <source>
        <dbReference type="EMBL" id="KAK9419868.1"/>
    </source>
</evidence>
<comment type="caution">
    <text evidence="4">The sequence shown here is derived from an EMBL/GenBank/DDBJ whole genome shotgun (WGS) entry which is preliminary data.</text>
</comment>
<evidence type="ECO:0000256" key="1">
    <source>
        <dbReference type="ARBA" id="ARBA00022679"/>
    </source>
</evidence>
<keyword evidence="5" id="KW-1185">Reference proteome</keyword>
<dbReference type="InterPro" id="IPR002173">
    <property type="entry name" value="Carboh/pur_kinase_PfkB_CS"/>
</dbReference>
<proteinExistence type="predicted"/>
<accession>A0ABR2UYW1</accession>
<protein>
    <submittedName>
        <fullName evidence="4">PfkB family kinase</fullName>
    </submittedName>
</protein>
<dbReference type="PROSITE" id="PS00584">
    <property type="entry name" value="PFKB_KINASES_2"/>
    <property type="match status" value="1"/>
</dbReference>
<dbReference type="Proteomes" id="UP001408356">
    <property type="component" value="Unassembled WGS sequence"/>
</dbReference>
<dbReference type="GO" id="GO:0016301">
    <property type="term" value="F:kinase activity"/>
    <property type="evidence" value="ECO:0007669"/>
    <property type="project" value="UniProtKB-KW"/>
</dbReference>
<feature type="domain" description="Carbohydrate kinase PfkB" evidence="3">
    <location>
        <begin position="5"/>
        <end position="318"/>
    </location>
</feature>
<name>A0ABR2UYW1_9PEZI</name>
<dbReference type="PANTHER" id="PTHR42774">
    <property type="entry name" value="PHOSPHOTRANSFERASE SYSTEM TRANSPORT PROTEIN"/>
    <property type="match status" value="1"/>
</dbReference>
<sequence length="331" mass="36668">MRHFVGVGNCCLDTILTSVPHFVVEDDKLSASNVTRRRGGNSPNTIDVLEQLVSSDDKTKANIGLNLIAVLPDGSSPAVQEIRRSLGSGVSTANCIYRHECDEPASSYIIKNLATDSRTIISYNTLPDMNFEEFSQIAKSFGREATWYHFEGRIPAVTLDCIRHVRRSAPDVRVSVEIEKFPRQGLQELVPEADVVFYSKTWAINELKCSYEVLLNEQGNGYKSPEACLREQARLTPNALLLCCTWGAQGASVFEPTTGAYVHRDAWVLKDSSVIDTIGAGDTFIAGMLYSYLAHQQDWPLPQKLEFASELAGRKVIQEGFSGLGRLMRSE</sequence>
<dbReference type="PANTHER" id="PTHR42774:SF3">
    <property type="entry name" value="KETOHEXOKINASE"/>
    <property type="match status" value="1"/>
</dbReference>
<reference evidence="4 5" key="1">
    <citation type="journal article" date="2024" name="J. Plant Pathol.">
        <title>Sequence and assembly of the genome of Seiridium unicorne, isolate CBS 538.82, causal agent of cypress canker disease.</title>
        <authorList>
            <person name="Scali E."/>
            <person name="Rocca G.D."/>
            <person name="Danti R."/>
            <person name="Garbelotto M."/>
            <person name="Barberini S."/>
            <person name="Baroncelli R."/>
            <person name="Emiliani G."/>
        </authorList>
    </citation>
    <scope>NUCLEOTIDE SEQUENCE [LARGE SCALE GENOMIC DNA]</scope>
    <source>
        <strain evidence="4 5">BM-138-508</strain>
    </source>
</reference>
<dbReference type="Pfam" id="PF00294">
    <property type="entry name" value="PfkB"/>
    <property type="match status" value="1"/>
</dbReference>
<keyword evidence="1" id="KW-0808">Transferase</keyword>
<dbReference type="Gene3D" id="3.40.1190.20">
    <property type="match status" value="1"/>
</dbReference>
<organism evidence="4 5">
    <name type="scientific">Seiridium unicorne</name>
    <dbReference type="NCBI Taxonomy" id="138068"/>
    <lineage>
        <taxon>Eukaryota</taxon>
        <taxon>Fungi</taxon>
        <taxon>Dikarya</taxon>
        <taxon>Ascomycota</taxon>
        <taxon>Pezizomycotina</taxon>
        <taxon>Sordariomycetes</taxon>
        <taxon>Xylariomycetidae</taxon>
        <taxon>Amphisphaeriales</taxon>
        <taxon>Sporocadaceae</taxon>
        <taxon>Seiridium</taxon>
    </lineage>
</organism>
<dbReference type="InterPro" id="IPR052562">
    <property type="entry name" value="Ketohexokinase-related"/>
</dbReference>
<gene>
    <name evidence="4" type="ORF">SUNI508_06874</name>
</gene>
<dbReference type="InterPro" id="IPR029056">
    <property type="entry name" value="Ribokinase-like"/>
</dbReference>
<evidence type="ECO:0000259" key="3">
    <source>
        <dbReference type="Pfam" id="PF00294"/>
    </source>
</evidence>